<organism evidence="2">
    <name type="scientific">Manihot esculenta</name>
    <name type="common">Cassava</name>
    <name type="synonym">Jatropha manihot</name>
    <dbReference type="NCBI Taxonomy" id="3983"/>
    <lineage>
        <taxon>Eukaryota</taxon>
        <taxon>Viridiplantae</taxon>
        <taxon>Streptophyta</taxon>
        <taxon>Embryophyta</taxon>
        <taxon>Tracheophyta</taxon>
        <taxon>Spermatophyta</taxon>
        <taxon>Magnoliopsida</taxon>
        <taxon>eudicotyledons</taxon>
        <taxon>Gunneridae</taxon>
        <taxon>Pentapetalae</taxon>
        <taxon>rosids</taxon>
        <taxon>fabids</taxon>
        <taxon>Malpighiales</taxon>
        <taxon>Euphorbiaceae</taxon>
        <taxon>Crotonoideae</taxon>
        <taxon>Manihoteae</taxon>
        <taxon>Manihot</taxon>
    </lineage>
</organism>
<reference evidence="2" key="1">
    <citation type="submission" date="2016-02" db="EMBL/GenBank/DDBJ databases">
        <title>WGS assembly of Manihot esculenta.</title>
        <authorList>
            <person name="Bredeson J.V."/>
            <person name="Prochnik S.E."/>
            <person name="Lyons J.B."/>
            <person name="Schmutz J."/>
            <person name="Grimwood J."/>
            <person name="Vrebalov J."/>
            <person name="Bart R.S."/>
            <person name="Amuge T."/>
            <person name="Ferguson M.E."/>
            <person name="Green R."/>
            <person name="Putnam N."/>
            <person name="Stites J."/>
            <person name="Rounsley S."/>
            <person name="Rokhsar D.S."/>
        </authorList>
    </citation>
    <scope>NUCLEOTIDE SEQUENCE [LARGE SCALE GENOMIC DNA]</scope>
    <source>
        <tissue evidence="2">Leaf</tissue>
    </source>
</reference>
<evidence type="ECO:0000313" key="2">
    <source>
        <dbReference type="EMBL" id="OAY38592.1"/>
    </source>
</evidence>
<feature type="transmembrane region" description="Helical" evidence="1">
    <location>
        <begin position="29"/>
        <end position="50"/>
    </location>
</feature>
<protein>
    <submittedName>
        <fullName evidence="2">Uncharacterized protein</fullName>
    </submittedName>
</protein>
<evidence type="ECO:0000256" key="1">
    <source>
        <dbReference type="SAM" id="Phobius"/>
    </source>
</evidence>
<gene>
    <name evidence="2" type="ORF">MANES_10G027100</name>
</gene>
<dbReference type="EMBL" id="CM004396">
    <property type="protein sequence ID" value="OAY38592.1"/>
    <property type="molecule type" value="Genomic_DNA"/>
</dbReference>
<proteinExistence type="predicted"/>
<accession>A0A2C9V2Q6</accession>
<sequence>MLFDALHGRQFQKGKSFSNVEYLSTGFEALFGCLSSLGFLGFRLLFFFFVGP</sequence>
<name>A0A2C9V2Q6_MANES</name>
<keyword evidence="1" id="KW-0472">Membrane</keyword>
<keyword evidence="1" id="KW-0812">Transmembrane</keyword>
<dbReference type="AlphaFoldDB" id="A0A2C9V2Q6"/>
<keyword evidence="1" id="KW-1133">Transmembrane helix</keyword>